<feature type="transmembrane region" description="Helical" evidence="6">
    <location>
        <begin position="228"/>
        <end position="248"/>
    </location>
</feature>
<gene>
    <name evidence="7" type="ORF">B0I35DRAFT_408586</name>
</gene>
<feature type="transmembrane region" description="Helical" evidence="6">
    <location>
        <begin position="175"/>
        <end position="200"/>
    </location>
</feature>
<comment type="subcellular location">
    <subcellularLocation>
        <location evidence="1">Membrane</location>
        <topology evidence="1">Multi-pass membrane protein</topology>
    </subcellularLocation>
</comment>
<keyword evidence="8" id="KW-1185">Reference proteome</keyword>
<evidence type="ECO:0000256" key="4">
    <source>
        <dbReference type="ARBA" id="ARBA00023136"/>
    </source>
</evidence>
<evidence type="ECO:0000313" key="7">
    <source>
        <dbReference type="EMBL" id="KAH7319835.1"/>
    </source>
</evidence>
<accession>A0A8K0WSG7</accession>
<evidence type="ECO:0000256" key="6">
    <source>
        <dbReference type="SAM" id="Phobius"/>
    </source>
</evidence>
<evidence type="ECO:0000256" key="1">
    <source>
        <dbReference type="ARBA" id="ARBA00004141"/>
    </source>
</evidence>
<feature type="region of interest" description="Disordered" evidence="5">
    <location>
        <begin position="300"/>
        <end position="325"/>
    </location>
</feature>
<feature type="transmembrane region" description="Helical" evidence="6">
    <location>
        <begin position="268"/>
        <end position="289"/>
    </location>
</feature>
<dbReference type="Proteomes" id="UP000813444">
    <property type="component" value="Unassembled WGS sequence"/>
</dbReference>
<evidence type="ECO:0000256" key="3">
    <source>
        <dbReference type="ARBA" id="ARBA00022989"/>
    </source>
</evidence>
<dbReference type="AlphaFoldDB" id="A0A8K0WSG7"/>
<evidence type="ECO:0000256" key="2">
    <source>
        <dbReference type="ARBA" id="ARBA00022692"/>
    </source>
</evidence>
<dbReference type="EMBL" id="JAGPNK010000006">
    <property type="protein sequence ID" value="KAH7319835.1"/>
    <property type="molecule type" value="Genomic_DNA"/>
</dbReference>
<organism evidence="7 8">
    <name type="scientific">Stachybotrys elegans</name>
    <dbReference type="NCBI Taxonomy" id="80388"/>
    <lineage>
        <taxon>Eukaryota</taxon>
        <taxon>Fungi</taxon>
        <taxon>Dikarya</taxon>
        <taxon>Ascomycota</taxon>
        <taxon>Pezizomycotina</taxon>
        <taxon>Sordariomycetes</taxon>
        <taxon>Hypocreomycetidae</taxon>
        <taxon>Hypocreales</taxon>
        <taxon>Stachybotryaceae</taxon>
        <taxon>Stachybotrys</taxon>
    </lineage>
</organism>
<protein>
    <submittedName>
        <fullName evidence="7">RTA1 domain protein</fullName>
    </submittedName>
</protein>
<name>A0A8K0WSG7_9HYPO</name>
<keyword evidence="2 6" id="KW-0812">Transmembrane</keyword>
<proteinExistence type="predicted"/>
<dbReference type="GO" id="GO:0000324">
    <property type="term" value="C:fungal-type vacuole"/>
    <property type="evidence" value="ECO:0007669"/>
    <property type="project" value="TreeGrafter"/>
</dbReference>
<feature type="transmembrane region" description="Helical" evidence="6">
    <location>
        <begin position="65"/>
        <end position="84"/>
    </location>
</feature>
<dbReference type="PANTHER" id="PTHR31465:SF8">
    <property type="entry name" value="DOMAIN PROTEIN, PUTATIVE (AFU_ORTHOLOGUE AFUA_6G14140)-RELATED"/>
    <property type="match status" value="1"/>
</dbReference>
<keyword evidence="4 6" id="KW-0472">Membrane</keyword>
<reference evidence="7" key="1">
    <citation type="journal article" date="2021" name="Nat. Commun.">
        <title>Genetic determinants of endophytism in the Arabidopsis root mycobiome.</title>
        <authorList>
            <person name="Mesny F."/>
            <person name="Miyauchi S."/>
            <person name="Thiergart T."/>
            <person name="Pickel B."/>
            <person name="Atanasova L."/>
            <person name="Karlsson M."/>
            <person name="Huettel B."/>
            <person name="Barry K.W."/>
            <person name="Haridas S."/>
            <person name="Chen C."/>
            <person name="Bauer D."/>
            <person name="Andreopoulos W."/>
            <person name="Pangilinan J."/>
            <person name="LaButti K."/>
            <person name="Riley R."/>
            <person name="Lipzen A."/>
            <person name="Clum A."/>
            <person name="Drula E."/>
            <person name="Henrissat B."/>
            <person name="Kohler A."/>
            <person name="Grigoriev I.V."/>
            <person name="Martin F.M."/>
            <person name="Hacquard S."/>
        </authorList>
    </citation>
    <scope>NUCLEOTIDE SEQUENCE</scope>
    <source>
        <strain evidence="7">MPI-CAGE-CH-0235</strain>
    </source>
</reference>
<dbReference type="OrthoDB" id="3358017at2759"/>
<feature type="transmembrane region" description="Helical" evidence="6">
    <location>
        <begin position="96"/>
        <end position="118"/>
    </location>
</feature>
<dbReference type="Pfam" id="PF04479">
    <property type="entry name" value="RTA1"/>
    <property type="match status" value="1"/>
</dbReference>
<sequence length="325" mass="35416">MSDSEYTGGRRPFDECHEVSAFCPVEATVLGYYPNLGSGIFFTIGFGSLFIAAAILSVWKRTWSFGGFICAGLVLEMSGYIGRILLNDNPWNSDAFQLQICAIIIGPTLLCVSLYLTLKHVALHLSAELSRIRPKWYPFIFLPADLCCLCVQAIGGGLAAAAGRDNISLLNGGNNAIIAGIVLQVVVLLFFGITSADYLFRVKKHFQTSSSADPTALALWNSPTFRRFLWAVGGAYFAILTRCIYRIAEMALGWGNHIMQDEPSFLVLDSTLMFVATFLLTAFHPGLFFPQMSNSKRVSASEKQASTLNNETGDSSNEGVKTSAV</sequence>
<evidence type="ECO:0000313" key="8">
    <source>
        <dbReference type="Proteomes" id="UP000813444"/>
    </source>
</evidence>
<dbReference type="PANTHER" id="PTHR31465">
    <property type="entry name" value="PROTEIN RTA1-RELATED"/>
    <property type="match status" value="1"/>
</dbReference>
<feature type="transmembrane region" description="Helical" evidence="6">
    <location>
        <begin position="139"/>
        <end position="163"/>
    </location>
</feature>
<evidence type="ECO:0000256" key="5">
    <source>
        <dbReference type="SAM" id="MobiDB-lite"/>
    </source>
</evidence>
<dbReference type="InterPro" id="IPR007568">
    <property type="entry name" value="RTA1"/>
</dbReference>
<keyword evidence="3 6" id="KW-1133">Transmembrane helix</keyword>
<comment type="caution">
    <text evidence="7">The sequence shown here is derived from an EMBL/GenBank/DDBJ whole genome shotgun (WGS) entry which is preliminary data.</text>
</comment>
<feature type="transmembrane region" description="Helical" evidence="6">
    <location>
        <begin position="39"/>
        <end position="58"/>
    </location>
</feature>
<dbReference type="GO" id="GO:0005886">
    <property type="term" value="C:plasma membrane"/>
    <property type="evidence" value="ECO:0007669"/>
    <property type="project" value="TreeGrafter"/>
</dbReference>